<sequence length="116" mass="13407">MARSFATAKGVTLLAVRWIFLLAFYYATYSLSTYRVLLVNLIPMNITQIFGQRVRHYRKLKNLSQEEFADICGLHRTYIGSVERGERNITLINAEKIAQALEEPLIAFFMEINNDT</sequence>
<evidence type="ECO:0000256" key="3">
    <source>
        <dbReference type="ARBA" id="ARBA00023163"/>
    </source>
</evidence>
<keyword evidence="1" id="KW-0805">Transcription regulation</keyword>
<dbReference type="SMART" id="SM00530">
    <property type="entry name" value="HTH_XRE"/>
    <property type="match status" value="1"/>
</dbReference>
<accession>A0AA90NMS2</accession>
<comment type="caution">
    <text evidence="6">The sequence shown here is derived from an EMBL/GenBank/DDBJ whole genome shotgun (WGS) entry which is preliminary data.</text>
</comment>
<evidence type="ECO:0000313" key="6">
    <source>
        <dbReference type="EMBL" id="MDP0589472.1"/>
    </source>
</evidence>
<keyword evidence="3" id="KW-0804">Transcription</keyword>
<dbReference type="GO" id="GO:0005829">
    <property type="term" value="C:cytosol"/>
    <property type="evidence" value="ECO:0007669"/>
    <property type="project" value="TreeGrafter"/>
</dbReference>
<gene>
    <name evidence="6" type="ORF">QS748_09910</name>
</gene>
<dbReference type="PROSITE" id="PS50943">
    <property type="entry name" value="HTH_CROC1"/>
    <property type="match status" value="1"/>
</dbReference>
<organism evidence="6 7">
    <name type="scientific">Candidatus Endonucleibacter bathymodioli</name>
    <dbReference type="NCBI Taxonomy" id="539814"/>
    <lineage>
        <taxon>Bacteria</taxon>
        <taxon>Pseudomonadati</taxon>
        <taxon>Pseudomonadota</taxon>
        <taxon>Gammaproteobacteria</taxon>
        <taxon>Oceanospirillales</taxon>
        <taxon>Endozoicomonadaceae</taxon>
        <taxon>Candidatus Endonucleibacter</taxon>
    </lineage>
</organism>
<dbReference type="InterPro" id="IPR001387">
    <property type="entry name" value="Cro/C1-type_HTH"/>
</dbReference>
<dbReference type="CDD" id="cd00093">
    <property type="entry name" value="HTH_XRE"/>
    <property type="match status" value="1"/>
</dbReference>
<evidence type="ECO:0000259" key="5">
    <source>
        <dbReference type="PROSITE" id="PS50943"/>
    </source>
</evidence>
<evidence type="ECO:0000256" key="1">
    <source>
        <dbReference type="ARBA" id="ARBA00023015"/>
    </source>
</evidence>
<dbReference type="SUPFAM" id="SSF47413">
    <property type="entry name" value="lambda repressor-like DNA-binding domains"/>
    <property type="match status" value="1"/>
</dbReference>
<dbReference type="PANTHER" id="PTHR46797">
    <property type="entry name" value="HTH-TYPE TRANSCRIPTIONAL REGULATOR"/>
    <property type="match status" value="1"/>
</dbReference>
<keyword evidence="2" id="KW-0238">DNA-binding</keyword>
<reference evidence="6 7" key="1">
    <citation type="journal article" date="2023" name="bioRxiv">
        <title>An intranuclear bacterial parasite of deep-sea mussels expresses apoptosis inhibitors acquired from its host.</title>
        <authorList>
            <person name="Gonzalez Porras M.A."/>
            <person name="Assie A."/>
            <person name="Tietjen M."/>
            <person name="Violette M."/>
            <person name="Kleiner M."/>
            <person name="Gruber-Vodicka H."/>
            <person name="Dubilier N."/>
            <person name="Leisch N."/>
        </authorList>
    </citation>
    <scope>NUCLEOTIDE SEQUENCE [LARGE SCALE GENOMIC DNA]</scope>
    <source>
        <strain evidence="6">IAP13</strain>
    </source>
</reference>
<dbReference type="InterPro" id="IPR050807">
    <property type="entry name" value="TransReg_Diox_bact_type"/>
</dbReference>
<feature type="domain" description="HTH cro/C1-type" evidence="5">
    <location>
        <begin position="54"/>
        <end position="108"/>
    </location>
</feature>
<name>A0AA90NMS2_9GAMM</name>
<dbReference type="GO" id="GO:0003677">
    <property type="term" value="F:DNA binding"/>
    <property type="evidence" value="ECO:0007669"/>
    <property type="project" value="UniProtKB-KW"/>
</dbReference>
<dbReference type="EMBL" id="JASXSV010000015">
    <property type="protein sequence ID" value="MDP0589472.1"/>
    <property type="molecule type" value="Genomic_DNA"/>
</dbReference>
<dbReference type="Pfam" id="PF01381">
    <property type="entry name" value="HTH_3"/>
    <property type="match status" value="1"/>
</dbReference>
<dbReference type="InterPro" id="IPR010982">
    <property type="entry name" value="Lambda_DNA-bd_dom_sf"/>
</dbReference>
<dbReference type="Proteomes" id="UP001178148">
    <property type="component" value="Unassembled WGS sequence"/>
</dbReference>
<dbReference type="Gene3D" id="1.10.260.40">
    <property type="entry name" value="lambda repressor-like DNA-binding domains"/>
    <property type="match status" value="1"/>
</dbReference>
<evidence type="ECO:0000256" key="4">
    <source>
        <dbReference type="SAM" id="Phobius"/>
    </source>
</evidence>
<keyword evidence="4" id="KW-1133">Transmembrane helix</keyword>
<keyword evidence="4" id="KW-0812">Transmembrane</keyword>
<evidence type="ECO:0000256" key="2">
    <source>
        <dbReference type="ARBA" id="ARBA00023125"/>
    </source>
</evidence>
<evidence type="ECO:0000313" key="7">
    <source>
        <dbReference type="Proteomes" id="UP001178148"/>
    </source>
</evidence>
<dbReference type="PANTHER" id="PTHR46797:SF23">
    <property type="entry name" value="HTH-TYPE TRANSCRIPTIONAL REGULATOR SUTR"/>
    <property type="match status" value="1"/>
</dbReference>
<keyword evidence="4" id="KW-0472">Membrane</keyword>
<proteinExistence type="predicted"/>
<dbReference type="GO" id="GO:0003700">
    <property type="term" value="F:DNA-binding transcription factor activity"/>
    <property type="evidence" value="ECO:0007669"/>
    <property type="project" value="TreeGrafter"/>
</dbReference>
<dbReference type="AlphaFoldDB" id="A0AA90NMS2"/>
<protein>
    <submittedName>
        <fullName evidence="6">Helix-turn-helix transcriptional regulator</fullName>
    </submittedName>
</protein>
<feature type="transmembrane region" description="Helical" evidence="4">
    <location>
        <begin position="7"/>
        <end position="27"/>
    </location>
</feature>
<keyword evidence="7" id="KW-1185">Reference proteome</keyword>